<protein>
    <submittedName>
        <fullName evidence="1">Uncharacterized protein</fullName>
    </submittedName>
</protein>
<accession>A0A7J6YBX0</accession>
<dbReference type="VEuPathDB" id="TriTrypDB:BCY84_16014"/>
<evidence type="ECO:0000313" key="1">
    <source>
        <dbReference type="EMBL" id="KAF5223568.1"/>
    </source>
</evidence>
<comment type="caution">
    <text evidence="1">The sequence shown here is derived from an EMBL/GenBank/DDBJ whole genome shotgun (WGS) entry which is preliminary data.</text>
</comment>
<dbReference type="Proteomes" id="UP000583944">
    <property type="component" value="Unassembled WGS sequence"/>
</dbReference>
<reference evidence="1 2" key="1">
    <citation type="journal article" date="2019" name="Genome Biol. Evol.">
        <title>Nanopore Sequencing Significantly Improves Genome Assembly of the Protozoan Parasite Trypanosoma cruzi.</title>
        <authorList>
            <person name="Diaz-Viraque F."/>
            <person name="Pita S."/>
            <person name="Greif G."/>
            <person name="de Souza R.C.M."/>
            <person name="Iraola G."/>
            <person name="Robello C."/>
        </authorList>
    </citation>
    <scope>NUCLEOTIDE SEQUENCE [LARGE SCALE GENOMIC DNA]</scope>
    <source>
        <strain evidence="1 2">Berenice</strain>
    </source>
</reference>
<organism evidence="1 2">
    <name type="scientific">Trypanosoma cruzi</name>
    <dbReference type="NCBI Taxonomy" id="5693"/>
    <lineage>
        <taxon>Eukaryota</taxon>
        <taxon>Discoba</taxon>
        <taxon>Euglenozoa</taxon>
        <taxon>Kinetoplastea</taxon>
        <taxon>Metakinetoplastina</taxon>
        <taxon>Trypanosomatida</taxon>
        <taxon>Trypanosomatidae</taxon>
        <taxon>Trypanosoma</taxon>
        <taxon>Schizotrypanum</taxon>
    </lineage>
</organism>
<evidence type="ECO:0000313" key="2">
    <source>
        <dbReference type="Proteomes" id="UP000583944"/>
    </source>
</evidence>
<proteinExistence type="predicted"/>
<sequence length="473" mass="52130">MIREWAMSSVFSLLDKEKPASSGVWSGQKQQQEARPLLWSRHGDGVRPAVKTNVSRHETGKNVGLNESHSVFGGGGSSMASCSLLSHILHRMLREADGIATDELLAVARTIEKTYLHKKEFANTDAGMGVGVHDGNGGLLGQLIQEQLMLIRQKKRAAGAVMGDDTHRRGRGVENLAGHLLMPSPSLSSNNLPRPNFATYDEVRHLEVQKDSSLPCRTAFTPAALTAVPVLRPVPASRALYPVVVMTAPTFSLECQKISVFVTIEQDIFYGIGVLRCMAPESYRHGSAGFPLARQPFRWFLARAAELEHIPRNTPLMSSRSSAPPFVCESLLEQWMQQDGGDTFVPLDSLIAIGVASSRVLSSSPPIMIGLEIDLNPDHDLDHMQAVDVTLLQRYWALRRKESSGFSMSHACLEEGVPYVVGVEVYFGDGIEDDDSAETWVAVLRDFVIPKGSHTGRTERELRNLLFPPQRRF</sequence>
<dbReference type="EMBL" id="JABDHM010000018">
    <property type="protein sequence ID" value="KAF5223568.1"/>
    <property type="molecule type" value="Genomic_DNA"/>
</dbReference>
<dbReference type="AlphaFoldDB" id="A0A7J6YBX0"/>
<gene>
    <name evidence="1" type="ORF">ECC02_003300</name>
</gene>
<name>A0A7J6YBX0_TRYCR</name>
<dbReference type="VEuPathDB" id="TriTrypDB:ECC02_003300"/>